<keyword evidence="3" id="KW-1185">Reference proteome</keyword>
<keyword evidence="1" id="KW-1133">Transmembrane helix</keyword>
<evidence type="ECO:0000256" key="1">
    <source>
        <dbReference type="SAM" id="Phobius"/>
    </source>
</evidence>
<sequence>MKCLVIMMSLMLFSLTAFIPLVSSIAVIVAYFGIKYINDRVCMAYDYVLFQQVLRVDRVCQKKVETGILEVDVHHILAILPYEPSMKGGNEVFLTSKSDKRKGFSQYMISISSDDKTYIISLSEKMKNKLLK</sequence>
<comment type="caution">
    <text evidence="2">The sequence shown here is derived from an EMBL/GenBank/DDBJ whole genome shotgun (WGS) entry which is preliminary data.</text>
</comment>
<gene>
    <name evidence="2" type="ORF">DOK76_03640</name>
</gene>
<dbReference type="Proteomes" id="UP000664857">
    <property type="component" value="Unassembled WGS sequence"/>
</dbReference>
<feature type="transmembrane region" description="Helical" evidence="1">
    <location>
        <begin position="12"/>
        <end position="34"/>
    </location>
</feature>
<organism evidence="2 3">
    <name type="scientific">Candidatus Vagococcus giribetii</name>
    <dbReference type="NCBI Taxonomy" id="2230876"/>
    <lineage>
        <taxon>Bacteria</taxon>
        <taxon>Bacillati</taxon>
        <taxon>Bacillota</taxon>
        <taxon>Bacilli</taxon>
        <taxon>Lactobacillales</taxon>
        <taxon>Enterococcaceae</taxon>
        <taxon>Vagococcus</taxon>
    </lineage>
</organism>
<evidence type="ECO:0000313" key="3">
    <source>
        <dbReference type="Proteomes" id="UP000664857"/>
    </source>
</evidence>
<keyword evidence="1" id="KW-0812">Transmembrane</keyword>
<protein>
    <submittedName>
        <fullName evidence="2">Uncharacterized protein</fullName>
    </submittedName>
</protein>
<proteinExistence type="predicted"/>
<dbReference type="EMBL" id="JAFLVX010000011">
    <property type="protein sequence ID" value="MBO0476148.1"/>
    <property type="molecule type" value="Genomic_DNA"/>
</dbReference>
<reference evidence="2 3" key="1">
    <citation type="submission" date="2021-03" db="EMBL/GenBank/DDBJ databases">
        <title>Enterococcal diversity collection.</title>
        <authorList>
            <person name="Gilmore M.S."/>
            <person name="Schwartzman J."/>
            <person name="Van Tyne D."/>
            <person name="Martin M."/>
            <person name="Earl A.M."/>
            <person name="Manson A.L."/>
            <person name="Straub T."/>
            <person name="Salamzade R."/>
            <person name="Saavedra J."/>
            <person name="Lebreton F."/>
            <person name="Prichula J."/>
            <person name="Schaufler K."/>
            <person name="Gaca A."/>
            <person name="Sgardioli B."/>
            <person name="Wagenaar J."/>
            <person name="Strong T."/>
        </authorList>
    </citation>
    <scope>NUCLEOTIDE SEQUENCE [LARGE SCALE GENOMIC DNA]</scope>
    <source>
        <strain evidence="2 3">DIV0080</strain>
    </source>
</reference>
<accession>A0ABS3HSL3</accession>
<dbReference type="RefSeq" id="WP_206965062.1">
    <property type="nucleotide sequence ID" value="NZ_JAFLVX010000011.1"/>
</dbReference>
<keyword evidence="1" id="KW-0472">Membrane</keyword>
<evidence type="ECO:0000313" key="2">
    <source>
        <dbReference type="EMBL" id="MBO0476148.1"/>
    </source>
</evidence>
<name>A0ABS3HSL3_9ENTE</name>